<evidence type="ECO:0000313" key="2">
    <source>
        <dbReference type="EMBL" id="ODQ45014.1"/>
    </source>
</evidence>
<dbReference type="PANTHER" id="PTHR47106:SF1">
    <property type="entry name" value="COILED-COIL-HELIX-COILED-COIL-HELIX DOMAIN-CONTAINING PROTEIN 5"/>
    <property type="match status" value="1"/>
</dbReference>
<feature type="domain" description="IMS import disulfide relay-system CHCH-CHCH-like Cx9C" evidence="1">
    <location>
        <begin position="12"/>
        <end position="55"/>
    </location>
</feature>
<dbReference type="GO" id="GO:0045333">
    <property type="term" value="P:cellular respiration"/>
    <property type="evidence" value="ECO:0007669"/>
    <property type="project" value="TreeGrafter"/>
</dbReference>
<dbReference type="GO" id="GO:0005758">
    <property type="term" value="C:mitochondrial intermembrane space"/>
    <property type="evidence" value="ECO:0007669"/>
    <property type="project" value="TreeGrafter"/>
</dbReference>
<dbReference type="Pfam" id="PF16860">
    <property type="entry name" value="CX9C"/>
    <property type="match status" value="1"/>
</dbReference>
<organism evidence="2 3">
    <name type="scientific">Pichia membranifaciens NRRL Y-2026</name>
    <dbReference type="NCBI Taxonomy" id="763406"/>
    <lineage>
        <taxon>Eukaryota</taxon>
        <taxon>Fungi</taxon>
        <taxon>Dikarya</taxon>
        <taxon>Ascomycota</taxon>
        <taxon>Saccharomycotina</taxon>
        <taxon>Pichiomycetes</taxon>
        <taxon>Pichiales</taxon>
        <taxon>Pichiaceae</taxon>
        <taxon>Pichia</taxon>
    </lineage>
</organism>
<dbReference type="STRING" id="763406.A0A1E3NFW2"/>
<dbReference type="Proteomes" id="UP000094455">
    <property type="component" value="Unassembled WGS sequence"/>
</dbReference>
<name>A0A1E3NFW2_9ASCO</name>
<dbReference type="Gene3D" id="1.10.287.2900">
    <property type="match status" value="1"/>
</dbReference>
<evidence type="ECO:0000313" key="3">
    <source>
        <dbReference type="Proteomes" id="UP000094455"/>
    </source>
</evidence>
<keyword evidence="3" id="KW-1185">Reference proteome</keyword>
<dbReference type="RefSeq" id="XP_019016127.1">
    <property type="nucleotide sequence ID" value="XM_019164596.1"/>
</dbReference>
<protein>
    <recommendedName>
        <fullName evidence="1">IMS import disulfide relay-system CHCH-CHCH-like Cx9C domain-containing protein</fullName>
    </recommendedName>
</protein>
<dbReference type="OrthoDB" id="276296at2759"/>
<accession>A0A1E3NFW2</accession>
<dbReference type="InterPro" id="IPR031731">
    <property type="entry name" value="CX9C"/>
</dbReference>
<dbReference type="EMBL" id="KV454005">
    <property type="protein sequence ID" value="ODQ45014.1"/>
    <property type="molecule type" value="Genomic_DNA"/>
</dbReference>
<dbReference type="AlphaFoldDB" id="A0A1E3NFW2"/>
<evidence type="ECO:0000259" key="1">
    <source>
        <dbReference type="Pfam" id="PF16860"/>
    </source>
</evidence>
<dbReference type="InterPro" id="IPR052848">
    <property type="entry name" value="CHCH_domain-containing_protein"/>
</dbReference>
<dbReference type="PANTHER" id="PTHR47106">
    <property type="entry name" value="COILED-COIL-HELIX-COILED-COIL-HELIX DOMAIN-CONTAINING PROTEIN 5"/>
    <property type="match status" value="1"/>
</dbReference>
<dbReference type="GeneID" id="30181283"/>
<proteinExistence type="predicted"/>
<gene>
    <name evidence="2" type="ORF">PICMEDRAFT_73811</name>
</gene>
<reference evidence="2 3" key="1">
    <citation type="journal article" date="2016" name="Proc. Natl. Acad. Sci. U.S.A.">
        <title>Comparative genomics of biotechnologically important yeasts.</title>
        <authorList>
            <person name="Riley R."/>
            <person name="Haridas S."/>
            <person name="Wolfe K.H."/>
            <person name="Lopes M.R."/>
            <person name="Hittinger C.T."/>
            <person name="Goeker M."/>
            <person name="Salamov A.A."/>
            <person name="Wisecaver J.H."/>
            <person name="Long T.M."/>
            <person name="Calvey C.H."/>
            <person name="Aerts A.L."/>
            <person name="Barry K.W."/>
            <person name="Choi C."/>
            <person name="Clum A."/>
            <person name="Coughlan A.Y."/>
            <person name="Deshpande S."/>
            <person name="Douglass A.P."/>
            <person name="Hanson S.J."/>
            <person name="Klenk H.-P."/>
            <person name="LaButti K.M."/>
            <person name="Lapidus A."/>
            <person name="Lindquist E.A."/>
            <person name="Lipzen A.M."/>
            <person name="Meier-Kolthoff J.P."/>
            <person name="Ohm R.A."/>
            <person name="Otillar R.P."/>
            <person name="Pangilinan J.L."/>
            <person name="Peng Y."/>
            <person name="Rokas A."/>
            <person name="Rosa C.A."/>
            <person name="Scheuner C."/>
            <person name="Sibirny A.A."/>
            <person name="Slot J.C."/>
            <person name="Stielow J.B."/>
            <person name="Sun H."/>
            <person name="Kurtzman C.P."/>
            <person name="Blackwell M."/>
            <person name="Grigoriev I.V."/>
            <person name="Jeffries T.W."/>
        </authorList>
    </citation>
    <scope>NUCLEOTIDE SEQUENCE [LARGE SCALE GENOMIC DNA]</scope>
    <source>
        <strain evidence="2 3">NRRL Y-2026</strain>
    </source>
</reference>
<sequence>MVSRVLDEYIIQEVARTCPEPFLGFHRCMEDPAIKDKSECATFQRDLQHCVKTQVTVYHHIESKCSDIIQKYQTCLMKDTEGNTSSKCYNELKSLRECAMGVIQDEQQKHQAGK</sequence>